<dbReference type="CDD" id="cd00397">
    <property type="entry name" value="DNA_BRE_C"/>
    <property type="match status" value="1"/>
</dbReference>
<evidence type="ECO:0000313" key="8">
    <source>
        <dbReference type="Proteomes" id="UP000619293"/>
    </source>
</evidence>
<evidence type="ECO:0000256" key="1">
    <source>
        <dbReference type="ARBA" id="ARBA00022908"/>
    </source>
</evidence>
<keyword evidence="3" id="KW-0233">DNA recombination</keyword>
<organism evidence="7 8">
    <name type="scientific">Catellatospora chokoriensis</name>
    <dbReference type="NCBI Taxonomy" id="310353"/>
    <lineage>
        <taxon>Bacteria</taxon>
        <taxon>Bacillati</taxon>
        <taxon>Actinomycetota</taxon>
        <taxon>Actinomycetes</taxon>
        <taxon>Micromonosporales</taxon>
        <taxon>Micromonosporaceae</taxon>
        <taxon>Catellatospora</taxon>
    </lineage>
</organism>
<dbReference type="PANTHER" id="PTHR30349">
    <property type="entry name" value="PHAGE INTEGRASE-RELATED"/>
    <property type="match status" value="1"/>
</dbReference>
<keyword evidence="1" id="KW-0229">DNA integration</keyword>
<dbReference type="InterPro" id="IPR050090">
    <property type="entry name" value="Tyrosine_recombinase_XerCD"/>
</dbReference>
<proteinExistence type="predicted"/>
<accession>A0A8J3JU94</accession>
<dbReference type="InterPro" id="IPR011010">
    <property type="entry name" value="DNA_brk_join_enz"/>
</dbReference>
<dbReference type="AlphaFoldDB" id="A0A8J3JU94"/>
<dbReference type="PROSITE" id="PS51900">
    <property type="entry name" value="CB"/>
    <property type="match status" value="1"/>
</dbReference>
<evidence type="ECO:0000256" key="4">
    <source>
        <dbReference type="PROSITE-ProRule" id="PRU01248"/>
    </source>
</evidence>
<dbReference type="InterPro" id="IPR002104">
    <property type="entry name" value="Integrase_catalytic"/>
</dbReference>
<dbReference type="InterPro" id="IPR013762">
    <property type="entry name" value="Integrase-like_cat_sf"/>
</dbReference>
<dbReference type="GO" id="GO:0003677">
    <property type="term" value="F:DNA binding"/>
    <property type="evidence" value="ECO:0007669"/>
    <property type="project" value="UniProtKB-UniRule"/>
</dbReference>
<dbReference type="Gene3D" id="1.10.150.130">
    <property type="match status" value="1"/>
</dbReference>
<protein>
    <submittedName>
        <fullName evidence="7">Integrase</fullName>
    </submittedName>
</protein>
<dbReference type="PROSITE" id="PS51898">
    <property type="entry name" value="TYR_RECOMBINASE"/>
    <property type="match status" value="1"/>
</dbReference>
<evidence type="ECO:0000259" key="5">
    <source>
        <dbReference type="PROSITE" id="PS51898"/>
    </source>
</evidence>
<keyword evidence="2 4" id="KW-0238">DNA-binding</keyword>
<dbReference type="InterPro" id="IPR044068">
    <property type="entry name" value="CB"/>
</dbReference>
<feature type="domain" description="Core-binding (CB)" evidence="6">
    <location>
        <begin position="42"/>
        <end position="151"/>
    </location>
</feature>
<reference evidence="7 8" key="1">
    <citation type="submission" date="2021-01" db="EMBL/GenBank/DDBJ databases">
        <title>Whole genome shotgun sequence of Catellatospora chokoriensis NBRC 107358.</title>
        <authorList>
            <person name="Komaki H."/>
            <person name="Tamura T."/>
        </authorList>
    </citation>
    <scope>NUCLEOTIDE SEQUENCE [LARGE SCALE GENOMIC DNA]</scope>
    <source>
        <strain evidence="7 8">NBRC 107358</strain>
    </source>
</reference>
<dbReference type="Pfam" id="PF00589">
    <property type="entry name" value="Phage_integrase"/>
    <property type="match status" value="1"/>
</dbReference>
<dbReference type="InterPro" id="IPR004107">
    <property type="entry name" value="Integrase_SAM-like_N"/>
</dbReference>
<keyword evidence="8" id="KW-1185">Reference proteome</keyword>
<gene>
    <name evidence="7" type="ORF">Cch02nite_03620</name>
</gene>
<feature type="domain" description="Tyr recombinase" evidence="5">
    <location>
        <begin position="197"/>
        <end position="382"/>
    </location>
</feature>
<dbReference type="InterPro" id="IPR010998">
    <property type="entry name" value="Integrase_recombinase_N"/>
</dbReference>
<dbReference type="Gene3D" id="1.10.443.10">
    <property type="entry name" value="Intergrase catalytic core"/>
    <property type="match status" value="1"/>
</dbReference>
<dbReference type="EMBL" id="BONG01000001">
    <property type="protein sequence ID" value="GIF86918.1"/>
    <property type="molecule type" value="Genomic_DNA"/>
</dbReference>
<dbReference type="Pfam" id="PF02899">
    <property type="entry name" value="Phage_int_SAM_1"/>
    <property type="match status" value="1"/>
</dbReference>
<dbReference type="GO" id="GO:0006310">
    <property type="term" value="P:DNA recombination"/>
    <property type="evidence" value="ECO:0007669"/>
    <property type="project" value="UniProtKB-KW"/>
</dbReference>
<comment type="caution">
    <text evidence="7">The sequence shown here is derived from an EMBL/GenBank/DDBJ whole genome shotgun (WGS) entry which is preliminary data.</text>
</comment>
<dbReference type="Proteomes" id="UP000619293">
    <property type="component" value="Unassembled WGS sequence"/>
</dbReference>
<dbReference type="GO" id="GO:0015074">
    <property type="term" value="P:DNA integration"/>
    <property type="evidence" value="ECO:0007669"/>
    <property type="project" value="UniProtKB-KW"/>
</dbReference>
<evidence type="ECO:0000256" key="3">
    <source>
        <dbReference type="ARBA" id="ARBA00023172"/>
    </source>
</evidence>
<sequence length="415" mass="47131">MMPGYGQERDLSSIVLPRWGRVEASDGVVPWAVVDEAGRVVEPVARFLRDFFACGYGALSVRSYAFDLLRWWRWLRVIGVEWDRATSEDVKDFVLWLQQAAKPRLSPRTGSAFTAGTVNPVTRKAYLDDRYKPRTTRHSNAVLRSFYDFWIDSGGGPLVNPVPLQRARGQRANAHHNPLQPFRAEGRLRYNPKVPKTRPRALPDELWAELFAALGSHRDRAILAIAVSNGARASEILGIRGVDVDWGEQLVRVVRKGSRAQQWLPASPEAFVWLRLYLAEVGGLDAQQTVWWTLRRRDRGEGLHRQPMNYEALRAVFRRVNGLLGTNWSMHDLRHTCSLRMARDENLSLRDVQTILDHKHLSTTADLYMLEEEADVVRRVAAHLEDRKVPPTVEPSMIGGYEAADLEVLFGGRAA</sequence>
<evidence type="ECO:0000256" key="2">
    <source>
        <dbReference type="ARBA" id="ARBA00023125"/>
    </source>
</evidence>
<dbReference type="SUPFAM" id="SSF56349">
    <property type="entry name" value="DNA breaking-rejoining enzymes"/>
    <property type="match status" value="1"/>
</dbReference>
<dbReference type="PANTHER" id="PTHR30349:SF81">
    <property type="entry name" value="TYROSINE RECOMBINASE XERC"/>
    <property type="match status" value="1"/>
</dbReference>
<evidence type="ECO:0000259" key="6">
    <source>
        <dbReference type="PROSITE" id="PS51900"/>
    </source>
</evidence>
<name>A0A8J3JU94_9ACTN</name>
<evidence type="ECO:0000313" key="7">
    <source>
        <dbReference type="EMBL" id="GIF86918.1"/>
    </source>
</evidence>